<dbReference type="InterPro" id="IPR036249">
    <property type="entry name" value="Thioredoxin-like_sf"/>
</dbReference>
<protein>
    <recommendedName>
        <fullName evidence="3">Glutaredoxin-related protein</fullName>
    </recommendedName>
</protein>
<accession>A0A0A2XCG8</accession>
<dbReference type="EMBL" id="JPXY01000066">
    <property type="protein sequence ID" value="KGQ29843.1"/>
    <property type="molecule type" value="Genomic_DNA"/>
</dbReference>
<dbReference type="InterPro" id="IPR017167">
    <property type="entry name" value="UCP037291_glutaredoxin-rel"/>
</dbReference>
<keyword evidence="2" id="KW-1185">Reference proteome</keyword>
<evidence type="ECO:0008006" key="3">
    <source>
        <dbReference type="Google" id="ProtNLM"/>
    </source>
</evidence>
<dbReference type="PIRSF" id="PIRSF037291">
    <property type="entry name" value="UCP037291_gluthr"/>
    <property type="match status" value="1"/>
</dbReference>
<dbReference type="AlphaFoldDB" id="A0A0A2XCG8"/>
<comment type="caution">
    <text evidence="1">The sequence shown here is derived from an EMBL/GenBank/DDBJ whole genome shotgun (WGS) entry which is preliminary data.</text>
</comment>
<sequence>MEKPILFFAESCPDTAPFVAELKRLNVDYERVEVLTSLANFKQFLRLRDKSAVFDNAKANGYAGIPALLLNSGEVILDYKKLAEVFTP</sequence>
<name>A0A0A2XCG8_9PAST</name>
<reference evidence="1 2" key="1">
    <citation type="submission" date="2014-08" db="EMBL/GenBank/DDBJ databases">
        <title>Chaperone-usher fimbriae in a diverse selection of Gallibacterium genomes.</title>
        <authorList>
            <person name="Kudirkiene E."/>
            <person name="Bager R.J."/>
            <person name="Johnson T.J."/>
            <person name="Bojesen A.M."/>
        </authorList>
    </citation>
    <scope>NUCLEOTIDE SEQUENCE [LARGE SCALE GENOMIC DNA]</scope>
    <source>
        <strain evidence="1 2">CCM5976</strain>
    </source>
</reference>
<proteinExistence type="predicted"/>
<evidence type="ECO:0000313" key="2">
    <source>
        <dbReference type="Proteomes" id="UP000030418"/>
    </source>
</evidence>
<organism evidence="1 2">
    <name type="scientific">Gallibacterium genomosp. 2</name>
    <dbReference type="NCBI Taxonomy" id="155517"/>
    <lineage>
        <taxon>Bacteria</taxon>
        <taxon>Pseudomonadati</taxon>
        <taxon>Pseudomonadota</taxon>
        <taxon>Gammaproteobacteria</taxon>
        <taxon>Pasteurellales</taxon>
        <taxon>Pasteurellaceae</taxon>
        <taxon>Gallibacterium</taxon>
    </lineage>
</organism>
<dbReference type="Proteomes" id="UP000030418">
    <property type="component" value="Unassembled WGS sequence"/>
</dbReference>
<dbReference type="SUPFAM" id="SSF52833">
    <property type="entry name" value="Thioredoxin-like"/>
    <property type="match status" value="1"/>
</dbReference>
<dbReference type="RefSeq" id="WP_039137150.1">
    <property type="nucleotide sequence ID" value="NZ_JPXY01000066.1"/>
</dbReference>
<evidence type="ECO:0000313" key="1">
    <source>
        <dbReference type="EMBL" id="KGQ29843.1"/>
    </source>
</evidence>
<gene>
    <name evidence="1" type="ORF">P375_11705</name>
</gene>